<dbReference type="STRING" id="1111676.MHC_03370"/>
<name>H6N7B2_MYCHN</name>
<evidence type="ECO:0000313" key="2">
    <source>
        <dbReference type="EMBL" id="AEW45534.1"/>
    </source>
</evidence>
<evidence type="ECO:0000313" key="3">
    <source>
        <dbReference type="Proteomes" id="UP000009135"/>
    </source>
</evidence>
<feature type="region of interest" description="Disordered" evidence="1">
    <location>
        <begin position="147"/>
        <end position="190"/>
    </location>
</feature>
<dbReference type="KEGG" id="mhe:MHC_03370"/>
<keyword evidence="3" id="KW-1185">Reference proteome</keyword>
<sequence>MNPKLLGLTGALGTVAAGGSIYLTVQASKHPISHLLVSEKGILLIKDRNDSKWNEAWKRYKDAHNNKWGIKDWNTKKSLQEAPNEFKEECEKRAARKISGTEQQEYQDVKNWCTRPKKVSELLNSEGKKVLLRQNGDDQEWNDSWTKYKEHHENKPVTGGKATYKSDNDLGVSDLSRKAGQSGVPTEYKTACQTKSELHIDESKIMEDPNFQKVKKWCTRDRT</sequence>
<dbReference type="EMBL" id="CP003199">
    <property type="protein sequence ID" value="AEW45534.1"/>
    <property type="molecule type" value="Genomic_DNA"/>
</dbReference>
<evidence type="ECO:0000256" key="1">
    <source>
        <dbReference type="SAM" id="MobiDB-lite"/>
    </source>
</evidence>
<reference evidence="2 3" key="1">
    <citation type="journal article" date="2012" name="J. Bacteriol.">
        <title>Complete genome sequence of Mycoplasma haemocanis strain Illinois.</title>
        <authorList>
            <person name="do Nascimento N.C."/>
            <person name="Guimaraes A.M."/>
            <person name="Santos A.P."/>
            <person name="Sanmiguel P.J."/>
            <person name="Messick J.B."/>
        </authorList>
    </citation>
    <scope>NUCLEOTIDE SEQUENCE [LARGE SCALE GENOMIC DNA]</scope>
    <source>
        <strain evidence="2 3">Illinois</strain>
    </source>
</reference>
<dbReference type="OrthoDB" id="28190at544448"/>
<accession>H6N7B2</accession>
<dbReference type="Proteomes" id="UP000009135">
    <property type="component" value="Chromosome"/>
</dbReference>
<dbReference type="AlphaFoldDB" id="H6N7B2"/>
<organism evidence="2 3">
    <name type="scientific">Mycoplasma haemocanis (strain Illinois)</name>
    <dbReference type="NCBI Taxonomy" id="1111676"/>
    <lineage>
        <taxon>Bacteria</taxon>
        <taxon>Bacillati</taxon>
        <taxon>Mycoplasmatota</taxon>
        <taxon>Mollicutes</taxon>
        <taxon>Mycoplasmataceae</taxon>
        <taxon>Mycoplasma</taxon>
    </lineage>
</organism>
<dbReference type="HOGENOM" id="CLU_098620_0_0_14"/>
<protein>
    <submittedName>
        <fullName evidence="2">Uncharacterized protein</fullName>
    </submittedName>
</protein>
<gene>
    <name evidence="2" type="ordered locus">MHC_03370</name>
</gene>
<proteinExistence type="predicted"/>